<accession>A0A1Y5I3L1</accession>
<dbReference type="Proteomes" id="UP000195557">
    <property type="component" value="Unassembled WGS sequence"/>
</dbReference>
<organism evidence="2">
    <name type="scientific">Ostreococcus tauri</name>
    <name type="common">Marine green alga</name>
    <dbReference type="NCBI Taxonomy" id="70448"/>
    <lineage>
        <taxon>Eukaryota</taxon>
        <taxon>Viridiplantae</taxon>
        <taxon>Chlorophyta</taxon>
        <taxon>Mamiellophyceae</taxon>
        <taxon>Mamiellales</taxon>
        <taxon>Bathycoccaceae</taxon>
        <taxon>Ostreococcus</taxon>
    </lineage>
</organism>
<gene>
    <name evidence="2" type="ORF">BE221DRAFT_78959</name>
</gene>
<sequence length="375" mass="39725">MDDDEDDSNRALDRVVVALACDDAVAATIAAALVRATARARASTVNARAVTILAIGTTRTTREDVERAGGALRESDVGAPLARAIARAVRSSGAKGVDAREVDGAMDAETLTGARATTAVDCGGGRVSERCGVAVACERAREMGGRRQWTHVDAMELYRPDRADAHAEPSSMDGYETVPSGGDGDETMEDAEDVCRGFEEQAKLYGYDAMKKLREMLVLVCGRDSQANDACATALGSIGVGTVDIFGASGSGTFLRQECDVDDLCDLDDLEAYKYHVIIRTSACPEANELVLSAHEVRTPVIEVESPRVGESIVHVTVGSGSGYKRGPFVGWMETTTALVAAHVAAMEVVRVAQDRPRNATIVCDDEGIFTQCTQ</sequence>
<feature type="region of interest" description="Disordered" evidence="1">
    <location>
        <begin position="164"/>
        <end position="187"/>
    </location>
</feature>
<reference evidence="2" key="1">
    <citation type="submission" date="2017-04" db="EMBL/GenBank/DDBJ databases">
        <title>Population genomics of picophytoplankton unveils novel chromosome hypervariability.</title>
        <authorList>
            <consortium name="DOE Joint Genome Institute"/>
            <person name="Blanc-Mathieu R."/>
            <person name="Krasovec M."/>
            <person name="Hebrard M."/>
            <person name="Yau S."/>
            <person name="Desgranges E."/>
            <person name="Martin J."/>
            <person name="Schackwitz W."/>
            <person name="Kuo A."/>
            <person name="Salin G."/>
            <person name="Donnadieu C."/>
            <person name="Desdevises Y."/>
            <person name="Sanchez-Ferandin S."/>
            <person name="Moreau H."/>
            <person name="Rivals E."/>
            <person name="Grigoriev I.V."/>
            <person name="Grimsley N."/>
            <person name="Eyre-Walker A."/>
            <person name="Piganeau G."/>
        </authorList>
    </citation>
    <scope>NUCLEOTIDE SEQUENCE [LARGE SCALE GENOMIC DNA]</scope>
    <source>
        <strain evidence="2">RCC 1115</strain>
    </source>
</reference>
<proteinExistence type="predicted"/>
<protein>
    <submittedName>
        <fullName evidence="2">Uncharacterized protein</fullName>
    </submittedName>
</protein>
<evidence type="ECO:0000256" key="1">
    <source>
        <dbReference type="SAM" id="MobiDB-lite"/>
    </source>
</evidence>
<evidence type="ECO:0000313" key="2">
    <source>
        <dbReference type="EMBL" id="OUS44099.1"/>
    </source>
</evidence>
<dbReference type="EMBL" id="KZ155826">
    <property type="protein sequence ID" value="OUS44099.1"/>
    <property type="molecule type" value="Genomic_DNA"/>
</dbReference>
<dbReference type="AlphaFoldDB" id="A0A1Y5I3L1"/>
<name>A0A1Y5I3L1_OSTTA</name>